<dbReference type="GO" id="GO:0016042">
    <property type="term" value="P:lipid catabolic process"/>
    <property type="evidence" value="ECO:0007669"/>
    <property type="project" value="UniProtKB-UniRule"/>
</dbReference>
<dbReference type="InterPro" id="IPR021771">
    <property type="entry name" value="Triacylglycerol_lipase_N"/>
</dbReference>
<feature type="region of interest" description="Disordered" evidence="6">
    <location>
        <begin position="1"/>
        <end position="92"/>
    </location>
</feature>
<dbReference type="Proteomes" id="UP000036947">
    <property type="component" value="Unassembled WGS sequence"/>
</dbReference>
<feature type="active site" description="Proton acceptor" evidence="5">
    <location>
        <position position="507"/>
    </location>
</feature>
<feature type="active site" description="Nucleophile" evidence="5">
    <location>
        <position position="356"/>
    </location>
</feature>
<feature type="short sequence motif" description="GXGXXG" evidence="5">
    <location>
        <begin position="327"/>
        <end position="332"/>
    </location>
</feature>
<name>A0A0L0N2A9_TOLOC</name>
<feature type="region of interest" description="Disordered" evidence="6">
    <location>
        <begin position="754"/>
        <end position="781"/>
    </location>
</feature>
<keyword evidence="9" id="KW-1185">Reference proteome</keyword>
<dbReference type="EMBL" id="LFRF01000027">
    <property type="protein sequence ID" value="KND88263.1"/>
    <property type="molecule type" value="Genomic_DNA"/>
</dbReference>
<reference evidence="8 9" key="1">
    <citation type="journal article" date="2015" name="BMC Genomics">
        <title>The genome of the truffle-parasite Tolypocladium ophioglossoides and the evolution of antifungal peptaibiotics.</title>
        <authorList>
            <person name="Quandt C.A."/>
            <person name="Bushley K.E."/>
            <person name="Spatafora J.W."/>
        </authorList>
    </citation>
    <scope>NUCLEOTIDE SEQUENCE [LARGE SCALE GENOMIC DNA]</scope>
    <source>
        <strain evidence="8 9">CBS 100239</strain>
    </source>
</reference>
<dbReference type="Pfam" id="PF01734">
    <property type="entry name" value="Patatin"/>
    <property type="match status" value="1"/>
</dbReference>
<dbReference type="GO" id="GO:0004806">
    <property type="term" value="F:triacylglycerol lipase activity"/>
    <property type="evidence" value="ECO:0007669"/>
    <property type="project" value="InterPro"/>
</dbReference>
<feature type="region of interest" description="Disordered" evidence="6">
    <location>
        <begin position="697"/>
        <end position="727"/>
    </location>
</feature>
<dbReference type="PANTHER" id="PTHR14226:SF10">
    <property type="entry name" value="TRIACYLGLYCEROL LIPASE 4-RELATED"/>
    <property type="match status" value="1"/>
</dbReference>
<feature type="region of interest" description="Disordered" evidence="6">
    <location>
        <begin position="112"/>
        <end position="141"/>
    </location>
</feature>
<evidence type="ECO:0000256" key="6">
    <source>
        <dbReference type="SAM" id="MobiDB-lite"/>
    </source>
</evidence>
<dbReference type="Pfam" id="PF11815">
    <property type="entry name" value="DUF3336"/>
    <property type="match status" value="1"/>
</dbReference>
<feature type="region of interest" description="Disordered" evidence="6">
    <location>
        <begin position="837"/>
        <end position="903"/>
    </location>
</feature>
<evidence type="ECO:0000256" key="4">
    <source>
        <dbReference type="ARBA" id="ARBA00023098"/>
    </source>
</evidence>
<dbReference type="AlphaFoldDB" id="A0A0L0N2A9"/>
<feature type="compositionally biased region" description="Basic residues" evidence="6">
    <location>
        <begin position="45"/>
        <end position="56"/>
    </location>
</feature>
<keyword evidence="2 5" id="KW-0378">Hydrolase</keyword>
<protein>
    <submittedName>
        <fullName evidence="8">Lipase 4</fullName>
    </submittedName>
</protein>
<dbReference type="STRING" id="1163406.A0A0L0N2A9"/>
<evidence type="ECO:0000256" key="5">
    <source>
        <dbReference type="PROSITE-ProRule" id="PRU01161"/>
    </source>
</evidence>
<comment type="caution">
    <text evidence="5">Lacks conserved residue(s) required for the propagation of feature annotation.</text>
</comment>
<dbReference type="Gene3D" id="3.40.1090.10">
    <property type="entry name" value="Cytosolic phospholipase A2 catalytic domain"/>
    <property type="match status" value="1"/>
</dbReference>
<feature type="compositionally biased region" description="Acidic residues" evidence="6">
    <location>
        <begin position="862"/>
        <end position="875"/>
    </location>
</feature>
<evidence type="ECO:0000256" key="3">
    <source>
        <dbReference type="ARBA" id="ARBA00022963"/>
    </source>
</evidence>
<feature type="non-terminal residue" evidence="8">
    <location>
        <position position="1"/>
    </location>
</feature>
<dbReference type="CDD" id="cd07230">
    <property type="entry name" value="Pat_TGL4-5_like"/>
    <property type="match status" value="1"/>
</dbReference>
<feature type="short sequence motif" description="GXSXG" evidence="5">
    <location>
        <begin position="354"/>
        <end position="358"/>
    </location>
</feature>
<feature type="domain" description="PNPLA" evidence="7">
    <location>
        <begin position="323"/>
        <end position="520"/>
    </location>
</feature>
<accession>A0A0L0N2A9</accession>
<evidence type="ECO:0000313" key="9">
    <source>
        <dbReference type="Proteomes" id="UP000036947"/>
    </source>
</evidence>
<dbReference type="PROSITE" id="PS51635">
    <property type="entry name" value="PNPLA"/>
    <property type="match status" value="1"/>
</dbReference>
<gene>
    <name evidence="8" type="ORF">TOPH_07040</name>
</gene>
<sequence length="903" mass="100062">SSTTDQPGSGPPRLRHSLSLTKQSTSSRRHCRDWQHDPRPASPLRTRRPSSPHPRQRPPSAPPTRHRTGGGSCPRPRMPWMDSAASTDTAVNAPRPSWPVMADLILPACGVSSAHGKQRSKPPSRADAKARGQRSSKPERVGALVGALSRTCRSANDLLQSWKDGLTAEQREQARLREERKNILRLRMKAAESLTQWQAAAQELDVLEGNDAWKHDATSGDYNGQLIQERLRALDDARLRCDIRSMMHLIRTALSRDLGGMGNVDLYRHSYVGTKKLIERYVESAIQTIDAVVAQSAVDQGIQSKDLLEGMLFSRQSFGRSALLLSGGGTFGMTHIGVLKALFEAQLLPRIISGASAGSIVSAVMCTRTDEEIPTLIDEFPHGDLAVFDAEDSKLGVLDHVRRLLTEGSWSDNKNLTRVVRSLTGDLTFQEAYNRTRRILNICVSTASIYELPRLLNYVTAPNVLIWSAVAASCSVPLVFTSSPLLVKDPITGEHRPWNPTPQHFIDGSVDNDLPMTRLAEMFNVNHFIVSQVNPHVVPFLSKDDHLSPDAEPDRSNRRADEFDWGATLASLAKDEALHRLQFMADMGVFPNLMTKCRSILSQKYSGDITILPEITMHDLPRLMRNPTADFMLRSSVQGERSTWPKLSRVRDRCAIELALDRAVHRLRTRVVFSESQRDLRKLSTSIANMRVKMPVSMSGQPPAIGPPATGGQGQRRQRRRSGGSVQTLADGRMIFDGVTDEDTAEEELLEMRARRSRGNSPTASRKPRLKRASKSHIHVPQHKGMIAAAAQQRELQRGPEYDFSRPVVPSLQGAESTRVGTLDKSKQSSFLWLHHTGSPRVSANSHTDDMETTEQGHSSDADAELATEESDPDPYDGQAMVVSPTKHDDEMTRAVSDVGWIT</sequence>
<dbReference type="OrthoDB" id="10049244at2759"/>
<organism evidence="8 9">
    <name type="scientific">Tolypocladium ophioglossoides (strain CBS 100239)</name>
    <name type="common">Snaketongue truffleclub</name>
    <name type="synonym">Elaphocordyceps ophioglossoides</name>
    <dbReference type="NCBI Taxonomy" id="1163406"/>
    <lineage>
        <taxon>Eukaryota</taxon>
        <taxon>Fungi</taxon>
        <taxon>Dikarya</taxon>
        <taxon>Ascomycota</taxon>
        <taxon>Pezizomycotina</taxon>
        <taxon>Sordariomycetes</taxon>
        <taxon>Hypocreomycetidae</taxon>
        <taxon>Hypocreales</taxon>
        <taxon>Ophiocordycipitaceae</taxon>
        <taxon>Tolypocladium</taxon>
    </lineage>
</organism>
<dbReference type="InterPro" id="IPR002641">
    <property type="entry name" value="PNPLA_dom"/>
</dbReference>
<dbReference type="InterPro" id="IPR016035">
    <property type="entry name" value="Acyl_Trfase/lysoPLipase"/>
</dbReference>
<evidence type="ECO:0000313" key="8">
    <source>
        <dbReference type="EMBL" id="KND88263.1"/>
    </source>
</evidence>
<dbReference type="PANTHER" id="PTHR14226">
    <property type="entry name" value="NEUROPATHY TARGET ESTERASE/SWISS CHEESE D.MELANOGASTER"/>
    <property type="match status" value="1"/>
</dbReference>
<feature type="compositionally biased region" description="Basic and acidic residues" evidence="6">
    <location>
        <begin position="124"/>
        <end position="140"/>
    </location>
</feature>
<evidence type="ECO:0000256" key="1">
    <source>
        <dbReference type="ARBA" id="ARBA00002682"/>
    </source>
</evidence>
<keyword evidence="4 5" id="KW-0443">Lipid metabolism</keyword>
<comment type="function">
    <text evidence="1">Probable lipid hydrolase.</text>
</comment>
<dbReference type="InterPro" id="IPR050301">
    <property type="entry name" value="NTE"/>
</dbReference>
<keyword evidence="3 5" id="KW-0442">Lipid degradation</keyword>
<dbReference type="SUPFAM" id="SSF52151">
    <property type="entry name" value="FabD/lysophospholipase-like"/>
    <property type="match status" value="1"/>
</dbReference>
<comment type="caution">
    <text evidence="8">The sequence shown here is derived from an EMBL/GenBank/DDBJ whole genome shotgun (WGS) entry which is preliminary data.</text>
</comment>
<proteinExistence type="predicted"/>
<feature type="compositionally biased region" description="Basic residues" evidence="6">
    <location>
        <begin position="766"/>
        <end position="781"/>
    </location>
</feature>
<evidence type="ECO:0000256" key="2">
    <source>
        <dbReference type="ARBA" id="ARBA00022801"/>
    </source>
</evidence>
<dbReference type="GO" id="GO:0006641">
    <property type="term" value="P:triglyceride metabolic process"/>
    <property type="evidence" value="ECO:0007669"/>
    <property type="project" value="UniProtKB-ARBA"/>
</dbReference>
<evidence type="ECO:0000259" key="7">
    <source>
        <dbReference type="PROSITE" id="PS51635"/>
    </source>
</evidence>